<dbReference type="SUPFAM" id="SSF54495">
    <property type="entry name" value="UBC-like"/>
    <property type="match status" value="1"/>
</dbReference>
<gene>
    <name evidence="3" type="primary">GIR2</name>
    <name evidence="3" type="ORF">MARU1_001223</name>
</gene>
<dbReference type="PROSITE" id="PS50908">
    <property type="entry name" value="RWD"/>
    <property type="match status" value="1"/>
</dbReference>
<evidence type="ECO:0000313" key="4">
    <source>
        <dbReference type="Proteomes" id="UP001217582"/>
    </source>
</evidence>
<feature type="compositionally biased region" description="Basic and acidic residues" evidence="1">
    <location>
        <begin position="228"/>
        <end position="273"/>
    </location>
</feature>
<dbReference type="AlphaFoldDB" id="A0AAJ5YZA3"/>
<dbReference type="InterPro" id="IPR016135">
    <property type="entry name" value="UBQ-conjugating_enzyme/RWD"/>
</dbReference>
<feature type="region of interest" description="Disordered" evidence="1">
    <location>
        <begin position="228"/>
        <end position="279"/>
    </location>
</feature>
<dbReference type="PANTHER" id="PTHR12292">
    <property type="entry name" value="RWD DOMAIN-CONTAINING PROTEIN"/>
    <property type="match status" value="1"/>
</dbReference>
<evidence type="ECO:0000313" key="3">
    <source>
        <dbReference type="EMBL" id="WFD15208.1"/>
    </source>
</evidence>
<name>A0AAJ5YZA3_9BASI</name>
<dbReference type="Proteomes" id="UP001217582">
    <property type="component" value="Chromosome 2"/>
</dbReference>
<dbReference type="SMART" id="SM00591">
    <property type="entry name" value="RWD"/>
    <property type="match status" value="1"/>
</dbReference>
<organism evidence="3 4">
    <name type="scientific">Malassezia arunalokei</name>
    <dbReference type="NCBI Taxonomy" id="1514897"/>
    <lineage>
        <taxon>Eukaryota</taxon>
        <taxon>Fungi</taxon>
        <taxon>Dikarya</taxon>
        <taxon>Basidiomycota</taxon>
        <taxon>Ustilaginomycotina</taxon>
        <taxon>Malasseziomycetes</taxon>
        <taxon>Malasseziales</taxon>
        <taxon>Malasseziaceae</taxon>
        <taxon>Malassezia</taxon>
    </lineage>
</organism>
<feature type="domain" description="RWD" evidence="2">
    <location>
        <begin position="13"/>
        <end position="143"/>
    </location>
</feature>
<protein>
    <submittedName>
        <fullName evidence="3">Protein gir2</fullName>
    </submittedName>
</protein>
<dbReference type="CDD" id="cd23823">
    <property type="entry name" value="RWD_GCN2"/>
    <property type="match status" value="1"/>
</dbReference>
<keyword evidence="4" id="KW-1185">Reference proteome</keyword>
<dbReference type="InterPro" id="IPR040213">
    <property type="entry name" value="GIR2-like"/>
</dbReference>
<proteinExistence type="predicted"/>
<dbReference type="Gene3D" id="3.10.110.10">
    <property type="entry name" value="Ubiquitin Conjugating Enzyme"/>
    <property type="match status" value="1"/>
</dbReference>
<accession>A0AAJ5YZA3</accession>
<dbReference type="EMBL" id="CP119917">
    <property type="protein sequence ID" value="WFD15208.1"/>
    <property type="molecule type" value="Genomic_DNA"/>
</dbReference>
<dbReference type="InterPro" id="IPR006575">
    <property type="entry name" value="RWD_dom"/>
</dbReference>
<reference evidence="3 4" key="1">
    <citation type="submission" date="2023-03" db="EMBL/GenBank/DDBJ databases">
        <title>Mating type loci evolution in Malassezia.</title>
        <authorList>
            <person name="Coelho M.A."/>
        </authorList>
    </citation>
    <scope>NUCLEOTIDE SEQUENCE [LARGE SCALE GENOMIC DNA]</scope>
    <source>
        <strain evidence="3 4">CBS 13387</strain>
    </source>
</reference>
<sequence length="279" mass="32592">MVSAEEHEQVLSEELEVLESIYIEELQSTSRYAYESELSPTHLQIRVVPEDYDEAKQDPVLLLDVQYTQEYPDEVPELRIHVLEDGRQVLGMPPPEDEEPPHVDPREGVQLLTKELEQVAKESLGMPMVFALASHLRESLTDYMTRQAQEAEKAASEQREAELRAEEEKFRGTAVTVERFNAWRIEFMQKQEMLRAQKEEAYVASLTPKEREEYRRMKAKPTGREIFAKPDARVEEEKTDESVKEVDFSLYSREDRERQAREEHEDDAAHDGYVDDMDE</sequence>
<evidence type="ECO:0000256" key="1">
    <source>
        <dbReference type="SAM" id="MobiDB-lite"/>
    </source>
</evidence>
<evidence type="ECO:0000259" key="2">
    <source>
        <dbReference type="PROSITE" id="PS50908"/>
    </source>
</evidence>
<dbReference type="Pfam" id="PF05773">
    <property type="entry name" value="RWD"/>
    <property type="match status" value="1"/>
</dbReference>